<name>A0A918FCJ6_9DEIO</name>
<accession>A0A918FCJ6</accession>
<reference evidence="1" key="1">
    <citation type="journal article" date="2014" name="Int. J. Syst. Evol. Microbiol.">
        <title>Complete genome sequence of Corynebacterium casei LMG S-19264T (=DSM 44701T), isolated from a smear-ripened cheese.</title>
        <authorList>
            <consortium name="US DOE Joint Genome Institute (JGI-PGF)"/>
            <person name="Walter F."/>
            <person name="Albersmeier A."/>
            <person name="Kalinowski J."/>
            <person name="Ruckert C."/>
        </authorList>
    </citation>
    <scope>NUCLEOTIDE SEQUENCE</scope>
    <source>
        <strain evidence="1">JCM 31311</strain>
    </source>
</reference>
<dbReference type="AlphaFoldDB" id="A0A918FCJ6"/>
<reference evidence="1" key="2">
    <citation type="submission" date="2020-09" db="EMBL/GenBank/DDBJ databases">
        <authorList>
            <person name="Sun Q."/>
            <person name="Ohkuma M."/>
        </authorList>
    </citation>
    <scope>NUCLEOTIDE SEQUENCE</scope>
    <source>
        <strain evidence="1">JCM 31311</strain>
    </source>
</reference>
<dbReference type="Proteomes" id="UP000603865">
    <property type="component" value="Unassembled WGS sequence"/>
</dbReference>
<organism evidence="1 2">
    <name type="scientific">Deinococcus ruber</name>
    <dbReference type="NCBI Taxonomy" id="1848197"/>
    <lineage>
        <taxon>Bacteria</taxon>
        <taxon>Thermotogati</taxon>
        <taxon>Deinococcota</taxon>
        <taxon>Deinococci</taxon>
        <taxon>Deinococcales</taxon>
        <taxon>Deinococcaceae</taxon>
        <taxon>Deinococcus</taxon>
    </lineage>
</organism>
<comment type="caution">
    <text evidence="1">The sequence shown here is derived from an EMBL/GenBank/DDBJ whole genome shotgun (WGS) entry which is preliminary data.</text>
</comment>
<evidence type="ECO:0000313" key="1">
    <source>
        <dbReference type="EMBL" id="GGR30725.1"/>
    </source>
</evidence>
<sequence length="75" mass="7856">MIVASDGSGSVKVPSAATLALDNIGLLDEAALVLSSSSATLLVPPLFRIVPFTALMSGVVGWYPSWAWAGWCYTR</sequence>
<dbReference type="EMBL" id="BMQL01000050">
    <property type="protein sequence ID" value="GGR30725.1"/>
    <property type="molecule type" value="Genomic_DNA"/>
</dbReference>
<keyword evidence="2" id="KW-1185">Reference proteome</keyword>
<protein>
    <submittedName>
        <fullName evidence="1">Uncharacterized protein</fullName>
    </submittedName>
</protein>
<evidence type="ECO:0000313" key="2">
    <source>
        <dbReference type="Proteomes" id="UP000603865"/>
    </source>
</evidence>
<gene>
    <name evidence="1" type="ORF">GCM10008957_46850</name>
</gene>
<proteinExistence type="predicted"/>